<protein>
    <recommendedName>
        <fullName evidence="3">Sigma-70 family RNA polymerase sigma factor</fullName>
    </recommendedName>
</protein>
<name>A0ABU0AHQ0_9BACI</name>
<dbReference type="Proteomes" id="UP001238088">
    <property type="component" value="Unassembled WGS sequence"/>
</dbReference>
<reference evidence="1 2" key="1">
    <citation type="submission" date="2023-07" db="EMBL/GenBank/DDBJ databases">
        <title>Genomic Encyclopedia of Type Strains, Phase IV (KMG-IV): sequencing the most valuable type-strain genomes for metagenomic binning, comparative biology and taxonomic classification.</title>
        <authorList>
            <person name="Goeker M."/>
        </authorList>
    </citation>
    <scope>NUCLEOTIDE SEQUENCE [LARGE SCALE GENOMIC DNA]</scope>
    <source>
        <strain evidence="1 2">DSM 23494</strain>
    </source>
</reference>
<gene>
    <name evidence="1" type="ORF">J2S17_002662</name>
</gene>
<accession>A0ABU0AHQ0</accession>
<dbReference type="EMBL" id="JAUSUB010000010">
    <property type="protein sequence ID" value="MDQ0270777.1"/>
    <property type="molecule type" value="Genomic_DNA"/>
</dbReference>
<proteinExistence type="predicted"/>
<evidence type="ECO:0000313" key="1">
    <source>
        <dbReference type="EMBL" id="MDQ0270777.1"/>
    </source>
</evidence>
<evidence type="ECO:0000313" key="2">
    <source>
        <dbReference type="Proteomes" id="UP001238088"/>
    </source>
</evidence>
<evidence type="ECO:0008006" key="3">
    <source>
        <dbReference type="Google" id="ProtNLM"/>
    </source>
</evidence>
<comment type="caution">
    <text evidence="1">The sequence shown here is derived from an EMBL/GenBank/DDBJ whole genome shotgun (WGS) entry which is preliminary data.</text>
</comment>
<organism evidence="1 2">
    <name type="scientific">Cytobacillus purgationiresistens</name>
    <dbReference type="NCBI Taxonomy" id="863449"/>
    <lineage>
        <taxon>Bacteria</taxon>
        <taxon>Bacillati</taxon>
        <taxon>Bacillota</taxon>
        <taxon>Bacilli</taxon>
        <taxon>Bacillales</taxon>
        <taxon>Bacillaceae</taxon>
        <taxon>Cytobacillus</taxon>
    </lineage>
</organism>
<keyword evidence="2" id="KW-1185">Reference proteome</keyword>
<sequence>MEYREERTDSSFEEIYRVIYSTVAGSKDGKPYFQYHADQLKTDVNDVISEFNFTILNAVNNYDGSIDFVNRPGKPCYFKLLWKRRRTDIYRKSKRKRKLETYNPNYLDGELDDEISLIPSELNLEDEIFSKKKADQLELIDSFLSDSCDETTALVSIALTYESNKSAGRPISLQKFVAERLGIDKRTVSHKFERLAGKFDSKKYGDYSDYLVAL</sequence>